<evidence type="ECO:0000313" key="1">
    <source>
        <dbReference type="EMBL" id="PWN53930.1"/>
    </source>
</evidence>
<keyword evidence="2" id="KW-1185">Reference proteome</keyword>
<gene>
    <name evidence="1" type="ORF">IE53DRAFT_338032</name>
</gene>
<sequence length="393" mass="43409">MSSSAPSVYDTHCDGPGLLPTTQEWSRLYRFYRKYLCEISDTLPLPDLESPENDLRGKTVIVSGSNSGIGKEACIYFAKAGASVVMACRDSQSHEQHPKEALADVVRLSGCSPEKVEWWKVDFASLKSIHAFGQRWKESGRVCDILANNAGLSAGKRIITEDGLELTNSVNFLGHCLITFYVLPSMKRSVAPRIINTCSCFHNGGNLDFANFNDEKQLSGGLSGVQWYCDTKLRFLMWTVELQQRLSRSDDYRHVIAHGIHPGFVGSNIWNNPNFDLYWPIEMLKKILIPRLSITPEQGSIAILFAALDPSLGLPASVLSQGKDGKAGQPNPGVSAKYGGKFINRTSVNVRRPECDDPLARSRLWQRVLEDLDVGKSGGQLASDLPGHPEGLW</sequence>
<name>A0ACD0P745_9BASI</name>
<evidence type="ECO:0000313" key="2">
    <source>
        <dbReference type="Proteomes" id="UP000245626"/>
    </source>
</evidence>
<proteinExistence type="predicted"/>
<dbReference type="Proteomes" id="UP000245626">
    <property type="component" value="Unassembled WGS sequence"/>
</dbReference>
<reference evidence="1 2" key="1">
    <citation type="journal article" date="2018" name="Mol. Biol. Evol.">
        <title>Broad Genomic Sampling Reveals a Smut Pathogenic Ancestry of the Fungal Clade Ustilaginomycotina.</title>
        <authorList>
            <person name="Kijpornyongpan T."/>
            <person name="Mondo S.J."/>
            <person name="Barry K."/>
            <person name="Sandor L."/>
            <person name="Lee J."/>
            <person name="Lipzen A."/>
            <person name="Pangilinan J."/>
            <person name="LaButti K."/>
            <person name="Hainaut M."/>
            <person name="Henrissat B."/>
            <person name="Grigoriev I.V."/>
            <person name="Spatafora J.W."/>
            <person name="Aime M.C."/>
        </authorList>
    </citation>
    <scope>NUCLEOTIDE SEQUENCE [LARGE SCALE GENOMIC DNA]</scope>
    <source>
        <strain evidence="1 2">SA 807</strain>
    </source>
</reference>
<dbReference type="EMBL" id="KZ819704">
    <property type="protein sequence ID" value="PWN53930.1"/>
    <property type="molecule type" value="Genomic_DNA"/>
</dbReference>
<accession>A0ACD0P745</accession>
<organism evidence="1 2">
    <name type="scientific">Violaceomyces palustris</name>
    <dbReference type="NCBI Taxonomy" id="1673888"/>
    <lineage>
        <taxon>Eukaryota</taxon>
        <taxon>Fungi</taxon>
        <taxon>Dikarya</taxon>
        <taxon>Basidiomycota</taxon>
        <taxon>Ustilaginomycotina</taxon>
        <taxon>Ustilaginomycetes</taxon>
        <taxon>Violaceomycetales</taxon>
        <taxon>Violaceomycetaceae</taxon>
        <taxon>Violaceomyces</taxon>
    </lineage>
</organism>
<protein>
    <submittedName>
        <fullName evidence="1">NAD(P)-binding protein</fullName>
    </submittedName>
</protein>